<dbReference type="EMBL" id="AP029170">
    <property type="protein sequence ID" value="BFD45816.1"/>
    <property type="molecule type" value="Genomic_DNA"/>
</dbReference>
<dbReference type="AlphaFoldDB" id="A0AAT9G7M5"/>
<protein>
    <recommendedName>
        <fullName evidence="2">Transposase</fullName>
    </recommendedName>
</protein>
<gene>
    <name evidence="1" type="ORF">DMENIID0002_04620</name>
</gene>
<accession>A0AAT9G7M5</accession>
<proteinExistence type="predicted"/>
<evidence type="ECO:0000313" key="1">
    <source>
        <dbReference type="EMBL" id="BFD45816.1"/>
    </source>
</evidence>
<organism evidence="1">
    <name type="scientific">Candidatus Tisiphia endosymbiont of Sergentomyia squamirostris</name>
    <dbReference type="NCBI Taxonomy" id="3113639"/>
    <lineage>
        <taxon>Bacteria</taxon>
        <taxon>Pseudomonadati</taxon>
        <taxon>Pseudomonadota</taxon>
        <taxon>Alphaproteobacteria</taxon>
        <taxon>Rickettsiales</taxon>
        <taxon>Rickettsiaceae</taxon>
        <taxon>Rickettsieae</taxon>
        <taxon>Candidatus Tisiphia</taxon>
    </lineage>
</organism>
<name>A0AAT9G7M5_9RICK</name>
<evidence type="ECO:0008006" key="2">
    <source>
        <dbReference type="Google" id="ProtNLM"/>
    </source>
</evidence>
<reference evidence="1" key="1">
    <citation type="submission" date="2024-01" db="EMBL/GenBank/DDBJ databases">
        <title>Sequencing the genomes of a sandfly, Sergentomyia squamirostris, and its two endosymbionts.</title>
        <authorList>
            <person name="Itokawa K."/>
            <person name="Sanjoba C."/>
        </authorList>
    </citation>
    <scope>NUCLEOTIDE SEQUENCE</scope>
    <source>
        <strain evidence="1">RiSSQ</strain>
    </source>
</reference>
<sequence>MSNYEQKYKSKLVQTLEKRAKELGFTLTAENTENQYVMQQFVGRVSK</sequence>